<protein>
    <submittedName>
        <fullName evidence="1">Undecaprenyl-diphosphatase</fullName>
    </submittedName>
</protein>
<feature type="non-terminal residue" evidence="1">
    <location>
        <position position="1"/>
    </location>
</feature>
<gene>
    <name evidence="1" type="ORF">J4P90_25265</name>
</gene>
<evidence type="ECO:0000313" key="1">
    <source>
        <dbReference type="EMBL" id="MBO1628445.1"/>
    </source>
</evidence>
<proteinExistence type="predicted"/>
<accession>A0ABS3P5Y3</accession>
<dbReference type="EMBL" id="JAGDQJ010000048">
    <property type="protein sequence ID" value="MBO1628445.1"/>
    <property type="molecule type" value="Genomic_DNA"/>
</dbReference>
<comment type="caution">
    <text evidence="1">The sequence shown here is derived from an EMBL/GenBank/DDBJ whole genome shotgun (WGS) entry which is preliminary data.</text>
</comment>
<evidence type="ECO:0000313" key="2">
    <source>
        <dbReference type="Proteomes" id="UP000677611"/>
    </source>
</evidence>
<dbReference type="Proteomes" id="UP000677611">
    <property type="component" value="Unassembled WGS sequence"/>
</dbReference>
<name>A0ABS3P5Y3_9BACI</name>
<organism evidence="1 2">
    <name type="scientific">Bacillus arachidis</name>
    <dbReference type="NCBI Taxonomy" id="2819290"/>
    <lineage>
        <taxon>Bacteria</taxon>
        <taxon>Bacillati</taxon>
        <taxon>Bacillota</taxon>
        <taxon>Bacilli</taxon>
        <taxon>Bacillales</taxon>
        <taxon>Bacillaceae</taxon>
        <taxon>Bacillus</taxon>
    </lineage>
</organism>
<sequence>IGIISALFSYWLTPKITFIKQLLNLYEKIEQNVIPSKNKSKNF</sequence>
<reference evidence="1 2" key="1">
    <citation type="submission" date="2021-03" db="EMBL/GenBank/DDBJ databases">
        <title>Identification of novel Bacillus strains.</title>
        <authorList>
            <person name="Xiao Z."/>
            <person name="Li Y."/>
            <person name="Shen J."/>
        </authorList>
    </citation>
    <scope>NUCLEOTIDE SEQUENCE [LARGE SCALE GENOMIC DNA]</scope>
    <source>
        <strain evidence="1 2">SY8</strain>
    </source>
</reference>
<keyword evidence="2" id="KW-1185">Reference proteome</keyword>